<evidence type="ECO:0000313" key="3">
    <source>
        <dbReference type="EMBL" id="KAK0492435.1"/>
    </source>
</evidence>
<dbReference type="Proteomes" id="UP001175228">
    <property type="component" value="Unassembled WGS sequence"/>
</dbReference>
<feature type="transmembrane region" description="Helical" evidence="1">
    <location>
        <begin position="133"/>
        <end position="157"/>
    </location>
</feature>
<keyword evidence="1" id="KW-0812">Transmembrane</keyword>
<keyword evidence="1" id="KW-1133">Transmembrane helix</keyword>
<name>A0AA39UTQ0_9AGAR</name>
<protein>
    <recommendedName>
        <fullName evidence="2">DUF6535 domain-containing protein</fullName>
    </recommendedName>
</protein>
<dbReference type="EMBL" id="JAUEPU010000029">
    <property type="protein sequence ID" value="KAK0492435.1"/>
    <property type="molecule type" value="Genomic_DNA"/>
</dbReference>
<gene>
    <name evidence="3" type="ORF">EDD18DRAFT_1357690</name>
</gene>
<keyword evidence="4" id="KW-1185">Reference proteome</keyword>
<evidence type="ECO:0000256" key="1">
    <source>
        <dbReference type="SAM" id="Phobius"/>
    </source>
</evidence>
<feature type="transmembrane region" description="Helical" evidence="1">
    <location>
        <begin position="81"/>
        <end position="100"/>
    </location>
</feature>
<evidence type="ECO:0000259" key="2">
    <source>
        <dbReference type="Pfam" id="PF20153"/>
    </source>
</evidence>
<proteinExistence type="predicted"/>
<reference evidence="3" key="1">
    <citation type="submission" date="2023-06" db="EMBL/GenBank/DDBJ databases">
        <authorList>
            <consortium name="Lawrence Berkeley National Laboratory"/>
            <person name="Ahrendt S."/>
            <person name="Sahu N."/>
            <person name="Indic B."/>
            <person name="Wong-Bajracharya J."/>
            <person name="Merenyi Z."/>
            <person name="Ke H.-M."/>
            <person name="Monk M."/>
            <person name="Kocsube S."/>
            <person name="Drula E."/>
            <person name="Lipzen A."/>
            <person name="Balint B."/>
            <person name="Henrissat B."/>
            <person name="Andreopoulos B."/>
            <person name="Martin F.M."/>
            <person name="Harder C.B."/>
            <person name="Rigling D."/>
            <person name="Ford K.L."/>
            <person name="Foster G.D."/>
            <person name="Pangilinan J."/>
            <person name="Papanicolaou A."/>
            <person name="Barry K."/>
            <person name="LaButti K."/>
            <person name="Viragh M."/>
            <person name="Koriabine M."/>
            <person name="Yan M."/>
            <person name="Riley R."/>
            <person name="Champramary S."/>
            <person name="Plett K.L."/>
            <person name="Tsai I.J."/>
            <person name="Slot J."/>
            <person name="Sipos G."/>
            <person name="Plett J."/>
            <person name="Nagy L.G."/>
            <person name="Grigoriev I.V."/>
        </authorList>
    </citation>
    <scope>NUCLEOTIDE SEQUENCE</scope>
    <source>
        <strain evidence="3">HWK02</strain>
    </source>
</reference>
<organism evidence="3 4">
    <name type="scientific">Armillaria luteobubalina</name>
    <dbReference type="NCBI Taxonomy" id="153913"/>
    <lineage>
        <taxon>Eukaryota</taxon>
        <taxon>Fungi</taxon>
        <taxon>Dikarya</taxon>
        <taxon>Basidiomycota</taxon>
        <taxon>Agaricomycotina</taxon>
        <taxon>Agaricomycetes</taxon>
        <taxon>Agaricomycetidae</taxon>
        <taxon>Agaricales</taxon>
        <taxon>Marasmiineae</taxon>
        <taxon>Physalacriaceae</taxon>
        <taxon>Armillaria</taxon>
    </lineage>
</organism>
<dbReference type="Pfam" id="PF20153">
    <property type="entry name" value="DUF6535"/>
    <property type="match status" value="1"/>
</dbReference>
<feature type="transmembrane region" description="Helical" evidence="1">
    <location>
        <begin position="39"/>
        <end position="61"/>
    </location>
</feature>
<dbReference type="InterPro" id="IPR045338">
    <property type="entry name" value="DUF6535"/>
</dbReference>
<feature type="transmembrane region" description="Helical" evidence="1">
    <location>
        <begin position="169"/>
        <end position="193"/>
    </location>
</feature>
<dbReference type="AlphaFoldDB" id="A0AA39UTQ0"/>
<sequence>MARNPPANTLPRCQAVSSLTTEEYNEAHCAEWSGEIDNLLVFAGLFSAVVTAFLIDSYKWLLNADSEAMLLPPQVQKRINVYWFGSLILALSSASTAMLCKEWLWKYTEVDRISGSSGAASCIQYQRCRGVSVWQVTGIISAISVLLQFAVVLFFVGMLELVWPLEKTVAITSTITIALVLLFLIFTTLAPSIQYCHVILRRSSGAHLPPQCLYKSPQSGYSSPSSPYFTAGANIMKVTLQI</sequence>
<keyword evidence="1" id="KW-0472">Membrane</keyword>
<feature type="domain" description="DUF6535" evidence="2">
    <location>
        <begin position="21"/>
        <end position="163"/>
    </location>
</feature>
<comment type="caution">
    <text evidence="3">The sequence shown here is derived from an EMBL/GenBank/DDBJ whole genome shotgun (WGS) entry which is preliminary data.</text>
</comment>
<evidence type="ECO:0000313" key="4">
    <source>
        <dbReference type="Proteomes" id="UP001175228"/>
    </source>
</evidence>
<accession>A0AA39UTQ0</accession>